<name>A0A5Q2FC44_9ACTN</name>
<dbReference type="EMBL" id="CP045725">
    <property type="protein sequence ID" value="QGF23297.1"/>
    <property type="molecule type" value="Genomic_DNA"/>
</dbReference>
<keyword evidence="1" id="KW-0812">Transmembrane</keyword>
<evidence type="ECO:0000313" key="3">
    <source>
        <dbReference type="Proteomes" id="UP000386847"/>
    </source>
</evidence>
<evidence type="ECO:0000256" key="1">
    <source>
        <dbReference type="SAM" id="Phobius"/>
    </source>
</evidence>
<dbReference type="Proteomes" id="UP000386847">
    <property type="component" value="Chromosome"/>
</dbReference>
<protein>
    <submittedName>
        <fullName evidence="2">Uncharacterized protein</fullName>
    </submittedName>
</protein>
<organism evidence="2 3">
    <name type="scientific">Raineyella fluvialis</name>
    <dbReference type="NCBI Taxonomy" id="2662261"/>
    <lineage>
        <taxon>Bacteria</taxon>
        <taxon>Bacillati</taxon>
        <taxon>Actinomycetota</taxon>
        <taxon>Actinomycetes</taxon>
        <taxon>Propionibacteriales</taxon>
        <taxon>Propionibacteriaceae</taxon>
        <taxon>Raineyella</taxon>
    </lineage>
</organism>
<dbReference type="RefSeq" id="WP_153571828.1">
    <property type="nucleotide sequence ID" value="NZ_CP045725.1"/>
</dbReference>
<gene>
    <name evidence="2" type="ORF">Rai3103_06035</name>
</gene>
<evidence type="ECO:0000313" key="2">
    <source>
        <dbReference type="EMBL" id="QGF23297.1"/>
    </source>
</evidence>
<feature type="transmembrane region" description="Helical" evidence="1">
    <location>
        <begin position="12"/>
        <end position="34"/>
    </location>
</feature>
<keyword evidence="3" id="KW-1185">Reference proteome</keyword>
<keyword evidence="1" id="KW-0472">Membrane</keyword>
<accession>A0A5Q2FC44</accession>
<reference evidence="2 3" key="1">
    <citation type="submission" date="2019-10" db="EMBL/GenBank/DDBJ databases">
        <title>Genomic analysis of Raineyella sp. CBA3103.</title>
        <authorList>
            <person name="Roh S.W."/>
        </authorList>
    </citation>
    <scope>NUCLEOTIDE SEQUENCE [LARGE SCALE GENOMIC DNA]</scope>
    <source>
        <strain evidence="2 3">CBA3103</strain>
    </source>
</reference>
<keyword evidence="1" id="KW-1133">Transmembrane helix</keyword>
<dbReference type="KEGG" id="rain:Rai3103_06035"/>
<dbReference type="AlphaFoldDB" id="A0A5Q2FC44"/>
<proteinExistence type="predicted"/>
<sequence>MSTVRDTSTKQMTIMVSVAAAIVVLGVVVLIGWLSSQAGSKSSSANPAATPIVLPKAAGDLLIDPNAQPSPTTMPLGKGQAQSVTGTYYKGSDKELLVMAVRPVSDSSSVVDELGITAVRQVGGGLCGRYTTGQDVCVVRNDNVGVVGVGLANQTLEQVVSESTVVVKAIVSQ</sequence>